<feature type="compositionally biased region" description="Pro residues" evidence="1">
    <location>
        <begin position="60"/>
        <end position="69"/>
    </location>
</feature>
<name>T1KY50_TETUR</name>
<organism evidence="2 3">
    <name type="scientific">Tetranychus urticae</name>
    <name type="common">Two-spotted spider mite</name>
    <dbReference type="NCBI Taxonomy" id="32264"/>
    <lineage>
        <taxon>Eukaryota</taxon>
        <taxon>Metazoa</taxon>
        <taxon>Ecdysozoa</taxon>
        <taxon>Arthropoda</taxon>
        <taxon>Chelicerata</taxon>
        <taxon>Arachnida</taxon>
        <taxon>Acari</taxon>
        <taxon>Acariformes</taxon>
        <taxon>Trombidiformes</taxon>
        <taxon>Prostigmata</taxon>
        <taxon>Eleutherengona</taxon>
        <taxon>Raphignathae</taxon>
        <taxon>Tetranychoidea</taxon>
        <taxon>Tetranychidae</taxon>
        <taxon>Tetranychus</taxon>
    </lineage>
</organism>
<evidence type="ECO:0000313" key="2">
    <source>
        <dbReference type="EnsemblMetazoa" id="tetur26g02470.1"/>
    </source>
</evidence>
<dbReference type="AlphaFoldDB" id="T1KY50"/>
<feature type="region of interest" description="Disordered" evidence="1">
    <location>
        <begin position="60"/>
        <end position="83"/>
    </location>
</feature>
<protein>
    <submittedName>
        <fullName evidence="2">Uncharacterized protein</fullName>
    </submittedName>
</protein>
<evidence type="ECO:0000313" key="3">
    <source>
        <dbReference type="Proteomes" id="UP000015104"/>
    </source>
</evidence>
<dbReference type="EnsemblMetazoa" id="tetur26g02470.1">
    <property type="protein sequence ID" value="tetur26g02470.1"/>
    <property type="gene ID" value="tetur26g02470"/>
</dbReference>
<dbReference type="Proteomes" id="UP000015104">
    <property type="component" value="Unassembled WGS sequence"/>
</dbReference>
<dbReference type="HOGENOM" id="CLU_2545555_0_0_1"/>
<feature type="compositionally biased region" description="Low complexity" evidence="1">
    <location>
        <begin position="70"/>
        <end position="83"/>
    </location>
</feature>
<reference evidence="3" key="1">
    <citation type="submission" date="2011-08" db="EMBL/GenBank/DDBJ databases">
        <authorList>
            <person name="Rombauts S."/>
        </authorList>
    </citation>
    <scope>NUCLEOTIDE SEQUENCE</scope>
    <source>
        <strain evidence="3">London</strain>
    </source>
</reference>
<evidence type="ECO:0000256" key="1">
    <source>
        <dbReference type="SAM" id="MobiDB-lite"/>
    </source>
</evidence>
<dbReference type="EMBL" id="CAEY01000699">
    <property type="status" value="NOT_ANNOTATED_CDS"/>
    <property type="molecule type" value="Genomic_DNA"/>
</dbReference>
<proteinExistence type="predicted"/>
<keyword evidence="3" id="KW-1185">Reference proteome</keyword>
<reference evidence="2" key="2">
    <citation type="submission" date="2015-06" db="UniProtKB">
        <authorList>
            <consortium name="EnsemblMetazoa"/>
        </authorList>
    </citation>
    <scope>IDENTIFICATION</scope>
</reference>
<accession>T1KY50</accession>
<sequence>MIILVTFTPSGNEASRRKIMKIKKLAALALLLKSKKKYIFPIPLPLPLPVPVIKKTVPAWPEPSWPEPSWPSSDSWSEPQGWW</sequence>